<comment type="similarity">
    <text evidence="2 6">Belongs to the drug/metabolite transporter (DMT) superfamily. Plant drug/metabolite exporter (P-DME) (TC 2.A.7.4) family.</text>
</comment>
<evidence type="ECO:0000313" key="9">
    <source>
        <dbReference type="Proteomes" id="UP001415857"/>
    </source>
</evidence>
<dbReference type="AlphaFoldDB" id="A0AAP0NFK1"/>
<dbReference type="EMBL" id="JBBPBK010000013">
    <property type="protein sequence ID" value="KAK9272020.1"/>
    <property type="molecule type" value="Genomic_DNA"/>
</dbReference>
<evidence type="ECO:0000313" key="8">
    <source>
        <dbReference type="EMBL" id="KAK9272020.1"/>
    </source>
</evidence>
<keyword evidence="3 6" id="KW-0812">Transmembrane</keyword>
<evidence type="ECO:0000256" key="4">
    <source>
        <dbReference type="ARBA" id="ARBA00022989"/>
    </source>
</evidence>
<feature type="transmembrane region" description="Helical" evidence="6">
    <location>
        <begin position="68"/>
        <end position="92"/>
    </location>
</feature>
<sequence length="362" mass="39698">MGGKKPYFAVILIQSMYVGLFMLSKAAFNDGMKSYVFVFYRQAAGTIFLVPLAIILEGKNAPPLSFVTFCKMFMLSLFGITLSFNISGIALVYTSATLVAAICNSLPVITFAFAVLLRMETVTLRTAPGIAKVAGVMVCIAGVMTLAFYKGPYLKPLFHHPLFGFHLIQKHQVHASSGKGWIMGCFLMLISQTFWSLWIVLQGRLLKSYPSKLIFTSLQCVLSAIQSFVVAIAVERNFYQWKLGWNVRLLAVVYCGIVVTGVTFYLQAWVIEKKGPVFQTMSSPLALVITIFCSSFLLGEMVSLGSVLGGILLVGSLYSVLWGKSKEENMNDGGCLSGAAEQECKEVKEVVTTYCQPSSIVM</sequence>
<feature type="transmembrane region" description="Helical" evidence="6">
    <location>
        <begin position="181"/>
        <end position="201"/>
    </location>
</feature>
<feature type="domain" description="EamA" evidence="7">
    <location>
        <begin position="7"/>
        <end position="144"/>
    </location>
</feature>
<feature type="transmembrane region" description="Helical" evidence="6">
    <location>
        <begin position="278"/>
        <end position="298"/>
    </location>
</feature>
<keyword evidence="4 6" id="KW-1133">Transmembrane helix</keyword>
<evidence type="ECO:0000256" key="6">
    <source>
        <dbReference type="RuleBase" id="RU363077"/>
    </source>
</evidence>
<keyword evidence="9" id="KW-1185">Reference proteome</keyword>
<dbReference type="InterPro" id="IPR000620">
    <property type="entry name" value="EamA_dom"/>
</dbReference>
<evidence type="ECO:0000256" key="5">
    <source>
        <dbReference type="ARBA" id="ARBA00023136"/>
    </source>
</evidence>
<evidence type="ECO:0000256" key="2">
    <source>
        <dbReference type="ARBA" id="ARBA00007635"/>
    </source>
</evidence>
<reference evidence="8 9" key="1">
    <citation type="journal article" date="2024" name="Plant J.">
        <title>Genome sequences and population genomics reveal climatic adaptation and genomic divergence between two closely related sweetgum species.</title>
        <authorList>
            <person name="Xu W.Q."/>
            <person name="Ren C.Q."/>
            <person name="Zhang X.Y."/>
            <person name="Comes H.P."/>
            <person name="Liu X.H."/>
            <person name="Li Y.G."/>
            <person name="Kettle C.J."/>
            <person name="Jalonen R."/>
            <person name="Gaisberger H."/>
            <person name="Ma Y.Z."/>
            <person name="Qiu Y.X."/>
        </authorList>
    </citation>
    <scope>NUCLEOTIDE SEQUENCE [LARGE SCALE GENOMIC DNA]</scope>
    <source>
        <strain evidence="8">Hangzhou</strain>
    </source>
</reference>
<protein>
    <recommendedName>
        <fullName evidence="6">WAT1-related protein</fullName>
    </recommendedName>
</protein>
<organism evidence="8 9">
    <name type="scientific">Liquidambar formosana</name>
    <name type="common">Formosan gum</name>
    <dbReference type="NCBI Taxonomy" id="63359"/>
    <lineage>
        <taxon>Eukaryota</taxon>
        <taxon>Viridiplantae</taxon>
        <taxon>Streptophyta</taxon>
        <taxon>Embryophyta</taxon>
        <taxon>Tracheophyta</taxon>
        <taxon>Spermatophyta</taxon>
        <taxon>Magnoliopsida</taxon>
        <taxon>eudicotyledons</taxon>
        <taxon>Gunneridae</taxon>
        <taxon>Pentapetalae</taxon>
        <taxon>Saxifragales</taxon>
        <taxon>Altingiaceae</taxon>
        <taxon>Liquidambar</taxon>
    </lineage>
</organism>
<comment type="caution">
    <text evidence="8">The sequence shown here is derived from an EMBL/GenBank/DDBJ whole genome shotgun (WGS) entry which is preliminary data.</text>
</comment>
<dbReference type="InterPro" id="IPR037185">
    <property type="entry name" value="EmrE-like"/>
</dbReference>
<feature type="domain" description="EamA" evidence="7">
    <location>
        <begin position="183"/>
        <end position="321"/>
    </location>
</feature>
<dbReference type="InterPro" id="IPR030184">
    <property type="entry name" value="WAT1-related"/>
</dbReference>
<evidence type="ECO:0000256" key="1">
    <source>
        <dbReference type="ARBA" id="ARBA00004141"/>
    </source>
</evidence>
<proteinExistence type="inferred from homology"/>
<dbReference type="Pfam" id="PF00892">
    <property type="entry name" value="EamA"/>
    <property type="match status" value="2"/>
</dbReference>
<dbReference type="Proteomes" id="UP001415857">
    <property type="component" value="Unassembled WGS sequence"/>
</dbReference>
<dbReference type="PANTHER" id="PTHR31218">
    <property type="entry name" value="WAT1-RELATED PROTEIN"/>
    <property type="match status" value="1"/>
</dbReference>
<dbReference type="GO" id="GO:0022857">
    <property type="term" value="F:transmembrane transporter activity"/>
    <property type="evidence" value="ECO:0007669"/>
    <property type="project" value="InterPro"/>
</dbReference>
<name>A0AAP0NFK1_LIQFO</name>
<feature type="transmembrane region" description="Helical" evidence="6">
    <location>
        <begin position="7"/>
        <end position="28"/>
    </location>
</feature>
<feature type="transmembrane region" description="Helical" evidence="6">
    <location>
        <begin position="34"/>
        <end position="56"/>
    </location>
</feature>
<feature type="transmembrane region" description="Helical" evidence="6">
    <location>
        <begin position="213"/>
        <end position="233"/>
    </location>
</feature>
<feature type="transmembrane region" description="Helical" evidence="6">
    <location>
        <begin position="304"/>
        <end position="322"/>
    </location>
</feature>
<dbReference type="SUPFAM" id="SSF103481">
    <property type="entry name" value="Multidrug resistance efflux transporter EmrE"/>
    <property type="match status" value="2"/>
</dbReference>
<evidence type="ECO:0000259" key="7">
    <source>
        <dbReference type="Pfam" id="PF00892"/>
    </source>
</evidence>
<feature type="transmembrane region" description="Helical" evidence="6">
    <location>
        <begin position="129"/>
        <end position="149"/>
    </location>
</feature>
<keyword evidence="5 6" id="KW-0472">Membrane</keyword>
<feature type="transmembrane region" description="Helical" evidence="6">
    <location>
        <begin position="245"/>
        <end position="266"/>
    </location>
</feature>
<evidence type="ECO:0000256" key="3">
    <source>
        <dbReference type="ARBA" id="ARBA00022692"/>
    </source>
</evidence>
<gene>
    <name evidence="8" type="ORF">L1049_002389</name>
</gene>
<dbReference type="GO" id="GO:0016020">
    <property type="term" value="C:membrane"/>
    <property type="evidence" value="ECO:0007669"/>
    <property type="project" value="UniProtKB-SubCell"/>
</dbReference>
<accession>A0AAP0NFK1</accession>
<feature type="transmembrane region" description="Helical" evidence="6">
    <location>
        <begin position="98"/>
        <end position="117"/>
    </location>
</feature>
<comment type="subcellular location">
    <subcellularLocation>
        <location evidence="1 6">Membrane</location>
        <topology evidence="1 6">Multi-pass membrane protein</topology>
    </subcellularLocation>
</comment>